<dbReference type="Gene3D" id="3.40.710.10">
    <property type="entry name" value="DD-peptidase/beta-lactamase superfamily"/>
    <property type="match status" value="1"/>
</dbReference>
<name>A0A2M9ZS18_9LEPT</name>
<dbReference type="InterPro" id="IPR012338">
    <property type="entry name" value="Beta-lactam/transpept-like"/>
</dbReference>
<protein>
    <recommendedName>
        <fullName evidence="1">Penicillin-binding protein transpeptidase domain-containing protein</fullName>
    </recommendedName>
</protein>
<dbReference type="OrthoDB" id="321532at2"/>
<dbReference type="InterPro" id="IPR050515">
    <property type="entry name" value="Beta-lactam/transpept"/>
</dbReference>
<evidence type="ECO:0000313" key="4">
    <source>
        <dbReference type="Proteomes" id="UP000231962"/>
    </source>
</evidence>
<dbReference type="GO" id="GO:0008658">
    <property type="term" value="F:penicillin binding"/>
    <property type="evidence" value="ECO:0007669"/>
    <property type="project" value="InterPro"/>
</dbReference>
<accession>A0A2M9ZS18</accession>
<dbReference type="GO" id="GO:0005886">
    <property type="term" value="C:plasma membrane"/>
    <property type="evidence" value="ECO:0007669"/>
    <property type="project" value="TreeGrafter"/>
</dbReference>
<dbReference type="Proteomes" id="UP000231962">
    <property type="component" value="Unassembled WGS sequence"/>
</dbReference>
<evidence type="ECO:0000313" key="3">
    <source>
        <dbReference type="EMBL" id="PJZ74887.1"/>
    </source>
</evidence>
<evidence type="ECO:0000313" key="5">
    <source>
        <dbReference type="Proteomes" id="UP000231990"/>
    </source>
</evidence>
<evidence type="ECO:0000313" key="2">
    <source>
        <dbReference type="EMBL" id="PJZ71353.1"/>
    </source>
</evidence>
<evidence type="ECO:0000259" key="1">
    <source>
        <dbReference type="Pfam" id="PF00905"/>
    </source>
</evidence>
<dbReference type="SUPFAM" id="SSF56601">
    <property type="entry name" value="beta-lactamase/transpeptidase-like"/>
    <property type="match status" value="1"/>
</dbReference>
<dbReference type="GO" id="GO:0071555">
    <property type="term" value="P:cell wall organization"/>
    <property type="evidence" value="ECO:0007669"/>
    <property type="project" value="TreeGrafter"/>
</dbReference>
<dbReference type="PANTHER" id="PTHR30627">
    <property type="entry name" value="PEPTIDOGLYCAN D,D-TRANSPEPTIDASE"/>
    <property type="match status" value="1"/>
</dbReference>
<dbReference type="EMBL" id="NPDY01000001">
    <property type="protein sequence ID" value="PJZ71353.1"/>
    <property type="molecule type" value="Genomic_DNA"/>
</dbReference>
<reference evidence="4 5" key="1">
    <citation type="submission" date="2017-07" db="EMBL/GenBank/DDBJ databases">
        <title>Leptospira spp. isolated from tropical soils.</title>
        <authorList>
            <person name="Thibeaux R."/>
            <person name="Iraola G."/>
            <person name="Ferres I."/>
            <person name="Bierque E."/>
            <person name="Girault D."/>
            <person name="Soupe-Gilbert M.-E."/>
            <person name="Picardeau M."/>
            <person name="Goarant C."/>
        </authorList>
    </citation>
    <scope>NUCLEOTIDE SEQUENCE [LARGE SCALE GENOMIC DNA]</scope>
    <source>
        <strain evidence="3 5">FH1-B-B1</strain>
        <strain evidence="2 4">FH1-B-C1</strain>
    </source>
</reference>
<proteinExistence type="predicted"/>
<dbReference type="EMBL" id="NPDZ01000001">
    <property type="protein sequence ID" value="PJZ74887.1"/>
    <property type="molecule type" value="Genomic_DNA"/>
</dbReference>
<dbReference type="InterPro" id="IPR001460">
    <property type="entry name" value="PCN-bd_Tpept"/>
</dbReference>
<dbReference type="AlphaFoldDB" id="A0A2M9ZS18"/>
<dbReference type="Pfam" id="PF00905">
    <property type="entry name" value="Transpeptidase"/>
    <property type="match status" value="1"/>
</dbReference>
<comment type="caution">
    <text evidence="3">The sequence shown here is derived from an EMBL/GenBank/DDBJ whole genome shotgun (WGS) entry which is preliminary data.</text>
</comment>
<dbReference type="Proteomes" id="UP000231990">
    <property type="component" value="Unassembled WGS sequence"/>
</dbReference>
<feature type="domain" description="Penicillin-binding protein transpeptidase" evidence="1">
    <location>
        <begin position="66"/>
        <end position="181"/>
    </location>
</feature>
<gene>
    <name evidence="2" type="ORF">CH360_02305</name>
    <name evidence="3" type="ORF">CH373_02305</name>
</gene>
<sequence length="301" mass="34745">MKFLESSSIICSSELEKTVHYLFDRILKSFFIFIVFISNFSVWGEGTIQQFVIGKSELLIYSRFSPKQEQTPGMEYFGNREYRTEKFSPASTFKSYLALSLLENEVVSLSQKLACSDPHIVGSPRMLNLREALFYSSNDYFLQTFRKLGKSKLEKTLSRIGYGEMPGEPTPDKTGKLPANWWRGTEALKHGGSLRLRPGEIHSIWVASFWTSPNRKSKMDKNLLETWMQSLFWSECSEKGILVYGKSGSWEKSFWFQGLLVDSDLHQFTAITFLNRSSQANRSQTIQKFYDLIECPMPKLE</sequence>
<organism evidence="3 5">
    <name type="scientific">Leptospira perolatii</name>
    <dbReference type="NCBI Taxonomy" id="2023191"/>
    <lineage>
        <taxon>Bacteria</taxon>
        <taxon>Pseudomonadati</taxon>
        <taxon>Spirochaetota</taxon>
        <taxon>Spirochaetia</taxon>
        <taxon>Leptospirales</taxon>
        <taxon>Leptospiraceae</taxon>
        <taxon>Leptospira</taxon>
    </lineage>
</organism>
<keyword evidence="4" id="KW-1185">Reference proteome</keyword>